<keyword evidence="7" id="KW-1185">Reference proteome</keyword>
<dbReference type="AlphaFoldDB" id="A0A7G8Q0D1"/>
<comment type="subcellular location">
    <subcellularLocation>
        <location evidence="1">Membrane</location>
        <topology evidence="1">Single-pass membrane protein</topology>
    </subcellularLocation>
</comment>
<evidence type="ECO:0000259" key="5">
    <source>
        <dbReference type="Pfam" id="PF04357"/>
    </source>
</evidence>
<dbReference type="GO" id="GO:0009306">
    <property type="term" value="P:protein secretion"/>
    <property type="evidence" value="ECO:0007669"/>
    <property type="project" value="InterPro"/>
</dbReference>
<keyword evidence="3" id="KW-1133">Transmembrane helix</keyword>
<proteinExistence type="predicted"/>
<reference evidence="6 7" key="1">
    <citation type="submission" date="2020-08" db="EMBL/GenBank/DDBJ databases">
        <title>Dyella sp. G9 isolated from forest soil.</title>
        <authorList>
            <person name="Fu J."/>
            <person name="Qiu L."/>
        </authorList>
    </citation>
    <scope>NUCLEOTIDE SEQUENCE [LARGE SCALE GENOMIC DNA]</scope>
    <source>
        <strain evidence="6 7">G9</strain>
    </source>
</reference>
<accession>A0A7G8Q0D1</accession>
<keyword evidence="2" id="KW-0812">Transmembrane</keyword>
<evidence type="ECO:0000256" key="4">
    <source>
        <dbReference type="ARBA" id="ARBA00023136"/>
    </source>
</evidence>
<protein>
    <submittedName>
        <fullName evidence="6">Translocation/assembly module TamB domain-containing protein</fullName>
    </submittedName>
</protein>
<organism evidence="6 7">
    <name type="scientific">Dyella telluris</name>
    <dbReference type="NCBI Taxonomy" id="2763498"/>
    <lineage>
        <taxon>Bacteria</taxon>
        <taxon>Pseudomonadati</taxon>
        <taxon>Pseudomonadota</taxon>
        <taxon>Gammaproteobacteria</taxon>
        <taxon>Lysobacterales</taxon>
        <taxon>Rhodanobacteraceae</taxon>
        <taxon>Dyella</taxon>
    </lineage>
</organism>
<dbReference type="PANTHER" id="PTHR36985">
    <property type="entry name" value="TRANSLOCATION AND ASSEMBLY MODULE SUBUNIT TAMB"/>
    <property type="match status" value="1"/>
</dbReference>
<evidence type="ECO:0000256" key="2">
    <source>
        <dbReference type="ARBA" id="ARBA00022692"/>
    </source>
</evidence>
<feature type="domain" description="Translocation and assembly module TamB C-terminal" evidence="5">
    <location>
        <begin position="924"/>
        <end position="1263"/>
    </location>
</feature>
<evidence type="ECO:0000256" key="3">
    <source>
        <dbReference type="ARBA" id="ARBA00022989"/>
    </source>
</evidence>
<sequence length="1264" mass="132532">MTDTATTPAPRPRRRWLRWTLLTLLALLLLLLGFLAWLLGTPSGLRFALARAEGFTQGQLTVQSADGRLIGPLDLTGLRYADGKGLDAKIAKAHLDLRVPSLLRKRLHVLDLNVDGVDVALPPSEHDQPESASSFSLLQPPLDMVLDRAHVGTVKITQAGKPVFASDSLDVAGNWTRRRGIELHQLALRAPDGHADLSGHVVVGSKYQGDSKANFSWTLNGTEYAGELAARGDGKQAHVDLQLTQPTAVRLQLDMAQSGDYAWSGTLDAPRFDPKPFIGESSLTGLAVALTGKGDRRSGTVTGQLGLNDYQVQLQPLTARFSDNLDTLTLEQLGIASPQYKGSVHAHGVVQLSAKPLSADLTVEWKDVVLPEEVAGQALQSHGSLTASGSVEKFHAESALAIGPEGKLADVTLNLDGTQKLIDLHALTVKQPKGDLQAKGSLTLQPALGWQLEAVAHTFDPGHLLAKWNGSLDFDIASEGSLPKDGPDVTLEIRKFDGHLRDRNVHGDGKLHLPPEGVVDGKLHLVSGGSDAQIDARPGNTNDIGIKLAVASLGDWLPDAAGRLQGTIQVRGKYPKLAVDANLQGNALSYVGQHVESLRLVADVPDISHPGGKLDLQAGGVNAGGLAFTAVNVRGDGTAEHHNLTLSAHGSPLSTDLALSGALKGSTWNGVLSTLNVDLAGLPRWRLQQSPSLSYNDGALNLAELCLTAGEPLLCAAAKQDKAGNLDASYRLHSLPIALIMSAVSTSKVPMRVEGSLDGSGSIRRNTAGALTGNASITSPHGSVAYADRADQPLVTYDNLALTAQLSPSSQQVELHAGLTNSGRLDGLVTITGAQQSLGGHVGLHVSNLKLLEIFTTEVVNPKGAMNGEFNLAGTVSQPAISGQANLTDFSAEIPAMGLKLNQGRVTIGTTDAQHFNVDGTLSSGDGRIALAGAVALGADAQSTLTVKGSNFRAVDIPAAKVAISPDLAVKHDDKGLNITGTVALDSADVNLDKLPGAGATKASSDVVVVDDKQPQEAASQMPISATVTVNLGDKTHLVGMGLDGRLRGQLVVSERPGRATTGQGQIDVSGTYKAYGQNLQIDRGQLLFASTPIDNPGLNIRAIRKLNPNATIDDGQQVGLNIAGTAQRPVLTVFSQPPMEQSDALSYLITGKPLSQVKGGEGNMVGAAAQALGSATGNLLAKSIGARLGVDDIGVSSSDALNGGSAFTVGKYLSPRLYISYGVGLFDPGQVITLRYHFNARWNFEAQSATDFNRASLNYRIER</sequence>
<dbReference type="Pfam" id="PF04357">
    <property type="entry name" value="TamB"/>
    <property type="match status" value="1"/>
</dbReference>
<evidence type="ECO:0000313" key="6">
    <source>
        <dbReference type="EMBL" id="QNK00239.1"/>
    </source>
</evidence>
<dbReference type="EMBL" id="CP060412">
    <property type="protein sequence ID" value="QNK00239.1"/>
    <property type="molecule type" value="Genomic_DNA"/>
</dbReference>
<dbReference type="InterPro" id="IPR007452">
    <property type="entry name" value="TamB_C"/>
</dbReference>
<dbReference type="GO" id="GO:0005886">
    <property type="term" value="C:plasma membrane"/>
    <property type="evidence" value="ECO:0007669"/>
    <property type="project" value="InterPro"/>
</dbReference>
<evidence type="ECO:0000256" key="1">
    <source>
        <dbReference type="ARBA" id="ARBA00004167"/>
    </source>
</evidence>
<dbReference type="KEGG" id="dtl:H8F01_14080"/>
<keyword evidence="4" id="KW-0472">Membrane</keyword>
<dbReference type="Proteomes" id="UP000515873">
    <property type="component" value="Chromosome"/>
</dbReference>
<gene>
    <name evidence="6" type="ORF">H8F01_14080</name>
</gene>
<dbReference type="PANTHER" id="PTHR36985:SF1">
    <property type="entry name" value="TRANSLOCATION AND ASSEMBLY MODULE SUBUNIT TAMB"/>
    <property type="match status" value="1"/>
</dbReference>
<dbReference type="RefSeq" id="WP_187055719.1">
    <property type="nucleotide sequence ID" value="NZ_CP060412.1"/>
</dbReference>
<dbReference type="GO" id="GO:0097347">
    <property type="term" value="C:TAM protein secretion complex"/>
    <property type="evidence" value="ECO:0007669"/>
    <property type="project" value="TreeGrafter"/>
</dbReference>
<evidence type="ECO:0000313" key="7">
    <source>
        <dbReference type="Proteomes" id="UP000515873"/>
    </source>
</evidence>
<name>A0A7G8Q0D1_9GAMM</name>